<evidence type="ECO:0000313" key="2">
    <source>
        <dbReference type="Proteomes" id="UP000054653"/>
    </source>
</evidence>
<accession>A0A0V1CHS5</accession>
<dbReference type="EMBL" id="JYDI01000202">
    <property type="protein sequence ID" value="KRY48590.1"/>
    <property type="molecule type" value="Genomic_DNA"/>
</dbReference>
<sequence>MRKECSYEAVIYADQAAPSESEPLLRIDHTKIAVTEETRGSFGKIYKEPSIKST</sequence>
<dbReference type="Proteomes" id="UP000054653">
    <property type="component" value="Unassembled WGS sequence"/>
</dbReference>
<evidence type="ECO:0000313" key="1">
    <source>
        <dbReference type="EMBL" id="KRY48590.1"/>
    </source>
</evidence>
<keyword evidence="2" id="KW-1185">Reference proteome</keyword>
<proteinExistence type="predicted"/>
<comment type="caution">
    <text evidence="1">The sequence shown here is derived from an EMBL/GenBank/DDBJ whole genome shotgun (WGS) entry which is preliminary data.</text>
</comment>
<gene>
    <name evidence="1" type="ORF">T03_2610</name>
</gene>
<organism evidence="1 2">
    <name type="scientific">Trichinella britovi</name>
    <name type="common">Parasitic roundworm</name>
    <dbReference type="NCBI Taxonomy" id="45882"/>
    <lineage>
        <taxon>Eukaryota</taxon>
        <taxon>Metazoa</taxon>
        <taxon>Ecdysozoa</taxon>
        <taxon>Nematoda</taxon>
        <taxon>Enoplea</taxon>
        <taxon>Dorylaimia</taxon>
        <taxon>Trichinellida</taxon>
        <taxon>Trichinellidae</taxon>
        <taxon>Trichinella</taxon>
    </lineage>
</organism>
<protein>
    <submittedName>
        <fullName evidence="1">Uncharacterized protein</fullName>
    </submittedName>
</protein>
<reference evidence="1 2" key="1">
    <citation type="submission" date="2015-01" db="EMBL/GenBank/DDBJ databases">
        <title>Evolution of Trichinella species and genotypes.</title>
        <authorList>
            <person name="Korhonen P.K."/>
            <person name="Edoardo P."/>
            <person name="Giuseppe L.R."/>
            <person name="Gasser R.B."/>
        </authorList>
    </citation>
    <scope>NUCLEOTIDE SEQUENCE [LARGE SCALE GENOMIC DNA]</scope>
    <source>
        <strain evidence="1">ISS120</strain>
    </source>
</reference>
<dbReference type="AlphaFoldDB" id="A0A0V1CHS5"/>
<name>A0A0V1CHS5_TRIBR</name>